<dbReference type="AlphaFoldDB" id="A0A0M2P186"/>
<dbReference type="InterPro" id="IPR015797">
    <property type="entry name" value="NUDIX_hydrolase-like_dom_sf"/>
</dbReference>
<dbReference type="PANTHER" id="PTHR11839">
    <property type="entry name" value="UDP/ADP-SUGAR PYROPHOSPHATASE"/>
    <property type="match status" value="1"/>
</dbReference>
<dbReference type="InterPro" id="IPR000086">
    <property type="entry name" value="NUDIX_hydrolase_dom"/>
</dbReference>
<accession>A0A0M2P186</accession>
<keyword evidence="2" id="KW-0378">Hydrolase</keyword>
<dbReference type="PROSITE" id="PS00893">
    <property type="entry name" value="NUDIX_BOX"/>
    <property type="match status" value="1"/>
</dbReference>
<comment type="caution">
    <text evidence="4">The sequence shown here is derived from an EMBL/GenBank/DDBJ whole genome shotgun (WGS) entry which is preliminary data.</text>
</comment>
<evidence type="ECO:0000256" key="1">
    <source>
        <dbReference type="ARBA" id="ARBA00001946"/>
    </source>
</evidence>
<sequence>MNLFEKTLHSTSIYKGAIIDLEVHDVELPDGQTSKRELIYHNGAVAVCPITPENKVILVKQFRKACEKPLLEIPAGKLEQGEERISAAKRELEEETGYIADELEHITEMYGSPGFSNEKISIYIAENLTKGKMQLDEDEFLELAYYDMNEIKTLLDNKELEDAKTIIALQHLLLNYNHYK</sequence>
<proteinExistence type="predicted"/>
<dbReference type="Proteomes" id="UP000034455">
    <property type="component" value="Unassembled WGS sequence"/>
</dbReference>
<protein>
    <submittedName>
        <fullName evidence="4">ADP-ribose pyrophosphatase</fullName>
    </submittedName>
</protein>
<dbReference type="GO" id="GO:0005829">
    <property type="term" value="C:cytosol"/>
    <property type="evidence" value="ECO:0007669"/>
    <property type="project" value="TreeGrafter"/>
</dbReference>
<comment type="cofactor">
    <cofactor evidence="1">
        <name>Mg(2+)</name>
        <dbReference type="ChEBI" id="CHEBI:18420"/>
    </cofactor>
</comment>
<name>A0A0M2P186_STACC</name>
<dbReference type="InterPro" id="IPR020084">
    <property type="entry name" value="NUDIX_hydrolase_CS"/>
</dbReference>
<dbReference type="EMBL" id="LAKJ01000013">
    <property type="protein sequence ID" value="KKI63673.1"/>
    <property type="molecule type" value="Genomic_DNA"/>
</dbReference>
<reference evidence="4 5" key="1">
    <citation type="submission" date="2015-03" db="EMBL/GenBank/DDBJ databases">
        <title>Genome Assembly of Staphylococcus cohnii subsp. cohnii strain G22B2.</title>
        <authorList>
            <person name="Nair G."/>
            <person name="Kaur G."/>
            <person name="Khatri I."/>
            <person name="Singh N.K."/>
            <person name="Sathyabama S."/>
            <person name="Maurya S.K."/>
            <person name="Subramanian S."/>
            <person name="Agrewala J.N."/>
            <person name="Mayilraj S."/>
        </authorList>
    </citation>
    <scope>NUCLEOTIDE SEQUENCE [LARGE SCALE GENOMIC DNA]</scope>
    <source>
        <strain evidence="4 5">G22B2</strain>
    </source>
</reference>
<dbReference type="PROSITE" id="PS51462">
    <property type="entry name" value="NUDIX"/>
    <property type="match status" value="1"/>
</dbReference>
<evidence type="ECO:0000313" key="4">
    <source>
        <dbReference type="EMBL" id="KKI63673.1"/>
    </source>
</evidence>
<dbReference type="PANTHER" id="PTHR11839:SF18">
    <property type="entry name" value="NUDIX HYDROLASE DOMAIN-CONTAINING PROTEIN"/>
    <property type="match status" value="1"/>
</dbReference>
<dbReference type="FunFam" id="3.90.79.10:FF:000024">
    <property type="entry name" value="ADP-ribose pyrophosphatase"/>
    <property type="match status" value="1"/>
</dbReference>
<gene>
    <name evidence="4" type="ORF">UF66_0720</name>
</gene>
<evidence type="ECO:0000259" key="3">
    <source>
        <dbReference type="PROSITE" id="PS51462"/>
    </source>
</evidence>
<dbReference type="CDD" id="cd03424">
    <property type="entry name" value="NUDIX_ADPRase_Nudt5_UGPPase_Nudt14"/>
    <property type="match status" value="1"/>
</dbReference>
<dbReference type="SUPFAM" id="SSF55811">
    <property type="entry name" value="Nudix"/>
    <property type="match status" value="1"/>
</dbReference>
<dbReference type="PATRIC" id="fig|74704.6.peg.735"/>
<feature type="domain" description="Nudix hydrolase" evidence="3">
    <location>
        <begin position="40"/>
        <end position="168"/>
    </location>
</feature>
<dbReference type="Gene3D" id="3.90.79.10">
    <property type="entry name" value="Nucleoside Triphosphate Pyrophosphohydrolase"/>
    <property type="match status" value="1"/>
</dbReference>
<evidence type="ECO:0000256" key="2">
    <source>
        <dbReference type="ARBA" id="ARBA00022801"/>
    </source>
</evidence>
<dbReference type="GO" id="GO:0006753">
    <property type="term" value="P:nucleoside phosphate metabolic process"/>
    <property type="evidence" value="ECO:0007669"/>
    <property type="project" value="TreeGrafter"/>
</dbReference>
<dbReference type="GO" id="GO:0016787">
    <property type="term" value="F:hydrolase activity"/>
    <property type="evidence" value="ECO:0007669"/>
    <property type="project" value="UniProtKB-KW"/>
</dbReference>
<dbReference type="GeneID" id="58097499"/>
<dbReference type="Pfam" id="PF00293">
    <property type="entry name" value="NUDIX"/>
    <property type="match status" value="1"/>
</dbReference>
<organism evidence="4 5">
    <name type="scientific">Staphylococcus cohnii subsp. cohnii</name>
    <dbReference type="NCBI Taxonomy" id="74704"/>
    <lineage>
        <taxon>Bacteria</taxon>
        <taxon>Bacillati</taxon>
        <taxon>Bacillota</taxon>
        <taxon>Bacilli</taxon>
        <taxon>Bacillales</taxon>
        <taxon>Staphylococcaceae</taxon>
        <taxon>Staphylococcus</taxon>
        <taxon>Staphylococcus cohnii species complex</taxon>
    </lineage>
</organism>
<evidence type="ECO:0000313" key="5">
    <source>
        <dbReference type="Proteomes" id="UP000034455"/>
    </source>
</evidence>
<dbReference type="RefSeq" id="WP_019468361.1">
    <property type="nucleotide sequence ID" value="NZ_BKAS01000006.1"/>
</dbReference>
<dbReference type="GO" id="GO:0019693">
    <property type="term" value="P:ribose phosphate metabolic process"/>
    <property type="evidence" value="ECO:0007669"/>
    <property type="project" value="TreeGrafter"/>
</dbReference>